<evidence type="ECO:0000256" key="1">
    <source>
        <dbReference type="SAM" id="Coils"/>
    </source>
</evidence>
<evidence type="ECO:0000313" key="2">
    <source>
        <dbReference type="EMBL" id="CAF1032902.1"/>
    </source>
</evidence>
<protein>
    <submittedName>
        <fullName evidence="2">Uncharacterized protein</fullName>
    </submittedName>
</protein>
<accession>A0A8S2DZ39</accession>
<sequence>CGDDKNNDKDHKQCEICCRYCGRNHLSTDYNCVVITEYRLKVISEIKHHPECLPPNVQLFIPSQYRDFIERSKKDNNAWPNLNFPSQNMSTTTSSSMINNLNETIKTISDDLTKLKKDYDEEQRKI</sequence>
<reference evidence="2" key="1">
    <citation type="submission" date="2021-02" db="EMBL/GenBank/DDBJ databases">
        <authorList>
            <person name="Nowell W R."/>
        </authorList>
    </citation>
    <scope>NUCLEOTIDE SEQUENCE</scope>
</reference>
<dbReference type="Proteomes" id="UP000682733">
    <property type="component" value="Unassembled WGS sequence"/>
</dbReference>
<comment type="caution">
    <text evidence="2">The sequence shown here is derived from an EMBL/GenBank/DDBJ whole genome shotgun (WGS) entry which is preliminary data.</text>
</comment>
<dbReference type="EMBL" id="CAJNOK010007387">
    <property type="protein sequence ID" value="CAF1032902.1"/>
    <property type="molecule type" value="Genomic_DNA"/>
</dbReference>
<evidence type="ECO:0000313" key="3">
    <source>
        <dbReference type="EMBL" id="CAF3801197.1"/>
    </source>
</evidence>
<dbReference type="AlphaFoldDB" id="A0A8S2DZ39"/>
<name>A0A8S2DZ39_9BILA</name>
<dbReference type="Proteomes" id="UP000677228">
    <property type="component" value="Unassembled WGS sequence"/>
</dbReference>
<keyword evidence="1" id="KW-0175">Coiled coil</keyword>
<gene>
    <name evidence="2" type="ORF">OVA965_LOCUS16083</name>
    <name evidence="3" type="ORF">TMI583_LOCUS16094</name>
</gene>
<dbReference type="EMBL" id="CAJOBA010007400">
    <property type="protein sequence ID" value="CAF3801197.1"/>
    <property type="molecule type" value="Genomic_DNA"/>
</dbReference>
<proteinExistence type="predicted"/>
<evidence type="ECO:0000313" key="4">
    <source>
        <dbReference type="Proteomes" id="UP000677228"/>
    </source>
</evidence>
<feature type="non-terminal residue" evidence="2">
    <location>
        <position position="1"/>
    </location>
</feature>
<feature type="coiled-coil region" evidence="1">
    <location>
        <begin position="98"/>
        <end position="125"/>
    </location>
</feature>
<organism evidence="2 4">
    <name type="scientific">Didymodactylos carnosus</name>
    <dbReference type="NCBI Taxonomy" id="1234261"/>
    <lineage>
        <taxon>Eukaryota</taxon>
        <taxon>Metazoa</taxon>
        <taxon>Spiralia</taxon>
        <taxon>Gnathifera</taxon>
        <taxon>Rotifera</taxon>
        <taxon>Eurotatoria</taxon>
        <taxon>Bdelloidea</taxon>
        <taxon>Philodinida</taxon>
        <taxon>Philodinidae</taxon>
        <taxon>Didymodactylos</taxon>
    </lineage>
</organism>